<dbReference type="EMBL" id="CALNXJ010000014">
    <property type="protein sequence ID" value="CAH3113873.1"/>
    <property type="molecule type" value="Genomic_DNA"/>
</dbReference>
<name>A0AAU9WDW0_9CNID</name>
<sequence>LFFARFKVEYYENDHKVGEGEILFIRPRDPRKGEKSEVKTWEEFGFHLDARYWGNSPYLSEDDVDELTFCCCACCNKRSHLSGLSELLCHKFPNHSTANQFFTPLMFSAYHREGFRACVEAEAAEFLKDNHDVLEV</sequence>
<evidence type="ECO:0000313" key="2">
    <source>
        <dbReference type="Proteomes" id="UP001159428"/>
    </source>
</evidence>
<dbReference type="Proteomes" id="UP001159428">
    <property type="component" value="Unassembled WGS sequence"/>
</dbReference>
<protein>
    <submittedName>
        <fullName evidence="1">Uncharacterized protein</fullName>
    </submittedName>
</protein>
<accession>A0AAU9WDW0</accession>
<organism evidence="1 2">
    <name type="scientific">Pocillopora meandrina</name>
    <dbReference type="NCBI Taxonomy" id="46732"/>
    <lineage>
        <taxon>Eukaryota</taxon>
        <taxon>Metazoa</taxon>
        <taxon>Cnidaria</taxon>
        <taxon>Anthozoa</taxon>
        <taxon>Hexacorallia</taxon>
        <taxon>Scleractinia</taxon>
        <taxon>Astrocoeniina</taxon>
        <taxon>Pocilloporidae</taxon>
        <taxon>Pocillopora</taxon>
    </lineage>
</organism>
<reference evidence="1 2" key="1">
    <citation type="submission" date="2022-05" db="EMBL/GenBank/DDBJ databases">
        <authorList>
            <consortium name="Genoscope - CEA"/>
            <person name="William W."/>
        </authorList>
    </citation>
    <scope>NUCLEOTIDE SEQUENCE [LARGE SCALE GENOMIC DNA]</scope>
</reference>
<dbReference type="AlphaFoldDB" id="A0AAU9WDW0"/>
<keyword evidence="2" id="KW-1185">Reference proteome</keyword>
<evidence type="ECO:0000313" key="1">
    <source>
        <dbReference type="EMBL" id="CAH3113873.1"/>
    </source>
</evidence>
<proteinExistence type="predicted"/>
<feature type="non-terminal residue" evidence="1">
    <location>
        <position position="1"/>
    </location>
</feature>
<comment type="caution">
    <text evidence="1">The sequence shown here is derived from an EMBL/GenBank/DDBJ whole genome shotgun (WGS) entry which is preliminary data.</text>
</comment>
<gene>
    <name evidence="1" type="ORF">PMEA_00005910</name>
</gene>